<dbReference type="EMBL" id="LS483447">
    <property type="protein sequence ID" value="SQH72568.1"/>
    <property type="molecule type" value="Genomic_DNA"/>
</dbReference>
<dbReference type="InterPro" id="IPR007527">
    <property type="entry name" value="Znf_SWIM"/>
</dbReference>
<dbReference type="OrthoDB" id="9760715at2"/>
<keyword evidence="1" id="KW-0863">Zinc-finger</keyword>
<evidence type="ECO:0000256" key="1">
    <source>
        <dbReference type="PROSITE-ProRule" id="PRU00325"/>
    </source>
</evidence>
<dbReference type="AlphaFoldDB" id="A0A2X4PM19"/>
<evidence type="ECO:0000313" key="4">
    <source>
        <dbReference type="Proteomes" id="UP000249300"/>
    </source>
</evidence>
<evidence type="ECO:0000313" key="3">
    <source>
        <dbReference type="EMBL" id="SQH72568.1"/>
    </source>
</evidence>
<dbReference type="PROSITE" id="PS50966">
    <property type="entry name" value="ZF_SWIM"/>
    <property type="match status" value="1"/>
</dbReference>
<dbReference type="Proteomes" id="UP000249300">
    <property type="component" value="Chromosome 1"/>
</dbReference>
<keyword evidence="4" id="KW-1185">Reference proteome</keyword>
<proteinExistence type="predicted"/>
<dbReference type="GO" id="GO:0008270">
    <property type="term" value="F:zinc ion binding"/>
    <property type="evidence" value="ECO:0007669"/>
    <property type="project" value="UniProtKB-KW"/>
</dbReference>
<keyword evidence="1" id="KW-0862">Zinc</keyword>
<evidence type="ECO:0000259" key="2">
    <source>
        <dbReference type="PROSITE" id="PS50966"/>
    </source>
</evidence>
<organism evidence="3 4">
    <name type="scientific">Porphyromonas crevioricanis</name>
    <dbReference type="NCBI Taxonomy" id="393921"/>
    <lineage>
        <taxon>Bacteria</taxon>
        <taxon>Pseudomonadati</taxon>
        <taxon>Bacteroidota</taxon>
        <taxon>Bacteroidia</taxon>
        <taxon>Bacteroidales</taxon>
        <taxon>Porphyromonadaceae</taxon>
        <taxon>Porphyromonas</taxon>
    </lineage>
</organism>
<gene>
    <name evidence="3" type="ORF">NCTC12858_00391</name>
</gene>
<accession>A0A2X4PM19</accession>
<sequence>MDLKMNESRLSNKICPEGMSVEEWQAQLRRESAAEANFQIEHLDDNRIWGDYLVYSGTGKYKVAFRGVRSDKNYCSCLDFRTNGLGTCKHIESVTMHLAQEVPGYPWANITYSAPYSSIYVSYKGGRSIKFRVGDNFSREFNALKREYFSEDDTLPVERYKDLDEICERAIAIDSSFRCYEDVFEFARQINDQIVWEKNVEQLFPTHKVDTPYAMQLPESLRAKVYDYCHQGYGLIVNITDTVVAHEILALAEAICTIETDHEPLGIILVEDVIRLNYWRALLDQSGLDDLPIQVVIDQQFAKQVYTTSPTSSFVYVDKADNLKEWRNPVSSALKRFKTEHLYMRISNISALTPVQLSSILQHINPYVLGPFYKFIHQYRPIFPLHNDGSNLPDLLAPFVFFHDKEDITRTTKDLMRMVPNVLTPGIETNNKKVSDFIAALGQVLEDQTAREKLLELLKRCI</sequence>
<dbReference type="RefSeq" id="WP_052115592.1">
    <property type="nucleotide sequence ID" value="NZ_JQJB01000006.1"/>
</dbReference>
<feature type="domain" description="SWIM-type" evidence="2">
    <location>
        <begin position="61"/>
        <end position="99"/>
    </location>
</feature>
<name>A0A2X4PM19_9PORP</name>
<protein>
    <recommendedName>
        <fullName evidence="2">SWIM-type domain-containing protein</fullName>
    </recommendedName>
</protein>
<keyword evidence="1" id="KW-0479">Metal-binding</keyword>
<dbReference type="KEGG" id="pcre:NCTC12858_00391"/>
<reference evidence="3 4" key="1">
    <citation type="submission" date="2018-06" db="EMBL/GenBank/DDBJ databases">
        <authorList>
            <consortium name="Pathogen Informatics"/>
            <person name="Doyle S."/>
        </authorList>
    </citation>
    <scope>NUCLEOTIDE SEQUENCE [LARGE SCALE GENOMIC DNA]</scope>
    <source>
        <strain evidence="3 4">NCTC12858</strain>
    </source>
</reference>